<dbReference type="NCBIfam" id="TIGR00215">
    <property type="entry name" value="lpxB"/>
    <property type="match status" value="1"/>
</dbReference>
<accession>A0A3B0V4Y7</accession>
<dbReference type="HAMAP" id="MF_00392">
    <property type="entry name" value="LpxB"/>
    <property type="match status" value="1"/>
</dbReference>
<keyword evidence="4 8" id="KW-0328">Glycosyltransferase</keyword>
<reference evidence="8" key="1">
    <citation type="submission" date="2018-06" db="EMBL/GenBank/DDBJ databases">
        <authorList>
            <person name="Zhirakovskaya E."/>
        </authorList>
    </citation>
    <scope>NUCLEOTIDE SEQUENCE</scope>
</reference>
<keyword evidence="6" id="KW-0443">Lipid metabolism</keyword>
<keyword evidence="5 8" id="KW-0808">Transferase</keyword>
<dbReference type="EMBL" id="UOEZ01000064">
    <property type="protein sequence ID" value="VAW38031.1"/>
    <property type="molecule type" value="Genomic_DNA"/>
</dbReference>
<evidence type="ECO:0000256" key="7">
    <source>
        <dbReference type="ARBA" id="ARBA00048975"/>
    </source>
</evidence>
<evidence type="ECO:0000256" key="5">
    <source>
        <dbReference type="ARBA" id="ARBA00022679"/>
    </source>
</evidence>
<keyword evidence="2" id="KW-0444">Lipid biosynthesis</keyword>
<dbReference type="PANTHER" id="PTHR30372:SF4">
    <property type="entry name" value="LIPID-A-DISACCHARIDE SYNTHASE, MITOCHONDRIAL-RELATED"/>
    <property type="match status" value="1"/>
</dbReference>
<gene>
    <name evidence="8" type="ORF">MNBD_DELTA02-388</name>
</gene>
<proteinExistence type="inferred from homology"/>
<evidence type="ECO:0000256" key="1">
    <source>
        <dbReference type="ARBA" id="ARBA00012687"/>
    </source>
</evidence>
<dbReference type="GO" id="GO:0009245">
    <property type="term" value="P:lipid A biosynthetic process"/>
    <property type="evidence" value="ECO:0007669"/>
    <property type="project" value="UniProtKB-KW"/>
</dbReference>
<dbReference type="PANTHER" id="PTHR30372">
    <property type="entry name" value="LIPID-A-DISACCHARIDE SYNTHASE"/>
    <property type="match status" value="1"/>
</dbReference>
<keyword evidence="3" id="KW-0441">Lipid A biosynthesis</keyword>
<dbReference type="GO" id="GO:0016020">
    <property type="term" value="C:membrane"/>
    <property type="evidence" value="ECO:0007669"/>
    <property type="project" value="GOC"/>
</dbReference>
<evidence type="ECO:0000256" key="4">
    <source>
        <dbReference type="ARBA" id="ARBA00022676"/>
    </source>
</evidence>
<dbReference type="SUPFAM" id="SSF53756">
    <property type="entry name" value="UDP-Glycosyltransferase/glycogen phosphorylase"/>
    <property type="match status" value="1"/>
</dbReference>
<dbReference type="EC" id="2.4.1.182" evidence="1"/>
<evidence type="ECO:0000256" key="2">
    <source>
        <dbReference type="ARBA" id="ARBA00022516"/>
    </source>
</evidence>
<protein>
    <recommendedName>
        <fullName evidence="1">lipid-A-disaccharide synthase</fullName>
        <ecNumber evidence="1">2.4.1.182</ecNumber>
    </recommendedName>
</protein>
<organism evidence="8">
    <name type="scientific">hydrothermal vent metagenome</name>
    <dbReference type="NCBI Taxonomy" id="652676"/>
    <lineage>
        <taxon>unclassified sequences</taxon>
        <taxon>metagenomes</taxon>
        <taxon>ecological metagenomes</taxon>
    </lineage>
</organism>
<evidence type="ECO:0000313" key="8">
    <source>
        <dbReference type="EMBL" id="VAW38031.1"/>
    </source>
</evidence>
<name>A0A3B0V4Y7_9ZZZZ</name>
<dbReference type="AlphaFoldDB" id="A0A3B0V4Y7"/>
<sequence length="380" mass="41230">MSKKIFIISGEASGDLHGSSLISELKKLIPGVSFAGMGGPLMHSEGLTGLDSSAIAVVGIIEVAKKFGDIKKAFRRLQRMLEKDSFDCVVLVDYPDFNLRFAAKAKKLGVPIVYYISPQVWAWRKKRINKIAALVDKMLVVFPFEEELYRKAGVDVEHVGHPLTKEAVCTLSKEEAARKLGVADDEAAMTVAILPGSRSEEVERHLTPMIEAVELVQKRLKTRLNILLPAARSLEARVIEEAVKGAASRIRIVRGETYPALRAADAALIASGTATLEAALIGTPMVIIYKLSGATFFIGRRLIGIKNVGLPNIVAGKTIVTELIQDKATPENIADELTALLTGKDRRALMQREFKEIRKRLGDGSAAARAAAAIARVLDA</sequence>
<dbReference type="GO" id="GO:0005543">
    <property type="term" value="F:phospholipid binding"/>
    <property type="evidence" value="ECO:0007669"/>
    <property type="project" value="TreeGrafter"/>
</dbReference>
<comment type="catalytic activity">
    <reaction evidence="7">
        <text>a lipid X + a UDP-2-N,3-O-bis[(3R)-3-hydroxyacyl]-alpha-D-glucosamine = a lipid A disaccharide + UDP + H(+)</text>
        <dbReference type="Rhea" id="RHEA:67828"/>
        <dbReference type="ChEBI" id="CHEBI:15378"/>
        <dbReference type="ChEBI" id="CHEBI:58223"/>
        <dbReference type="ChEBI" id="CHEBI:137748"/>
        <dbReference type="ChEBI" id="CHEBI:176338"/>
        <dbReference type="ChEBI" id="CHEBI:176343"/>
        <dbReference type="EC" id="2.4.1.182"/>
    </reaction>
</comment>
<evidence type="ECO:0000256" key="6">
    <source>
        <dbReference type="ARBA" id="ARBA00023098"/>
    </source>
</evidence>
<dbReference type="Pfam" id="PF02684">
    <property type="entry name" value="LpxB"/>
    <property type="match status" value="1"/>
</dbReference>
<evidence type="ECO:0000256" key="3">
    <source>
        <dbReference type="ARBA" id="ARBA00022556"/>
    </source>
</evidence>
<dbReference type="GO" id="GO:0008915">
    <property type="term" value="F:lipid-A-disaccharide synthase activity"/>
    <property type="evidence" value="ECO:0007669"/>
    <property type="project" value="UniProtKB-EC"/>
</dbReference>
<dbReference type="InterPro" id="IPR003835">
    <property type="entry name" value="Glyco_trans_19"/>
</dbReference>